<dbReference type="PROSITE" id="PS00374">
    <property type="entry name" value="MGMT"/>
    <property type="match status" value="1"/>
</dbReference>
<evidence type="ECO:0000256" key="8">
    <source>
        <dbReference type="ARBA" id="ARBA00049348"/>
    </source>
</evidence>
<dbReference type="Gene3D" id="1.10.10.10">
    <property type="entry name" value="Winged helix-like DNA-binding domain superfamily/Winged helix DNA-binding domain"/>
    <property type="match status" value="1"/>
</dbReference>
<dbReference type="FunFam" id="1.10.10.10:FF:000214">
    <property type="entry name" value="Methylated-DNA--protein-cysteine methyltransferase"/>
    <property type="match status" value="1"/>
</dbReference>
<dbReference type="PANTHER" id="PTHR10815:SF5">
    <property type="entry name" value="METHYLATED-DNA--PROTEIN-CYSTEINE METHYLTRANSFERASE"/>
    <property type="match status" value="1"/>
</dbReference>
<comment type="miscellaneous">
    <text evidence="9">This enzyme catalyzes only one turnover and therefore is not strictly catalytic. According to one definition, an enzyme is a biocatalyst that acts repeatedly and over many reaction cycles.</text>
</comment>
<dbReference type="GO" id="GO:0006307">
    <property type="term" value="P:DNA alkylation repair"/>
    <property type="evidence" value="ECO:0007669"/>
    <property type="project" value="UniProtKB-UniRule"/>
</dbReference>
<dbReference type="GO" id="GO:0003908">
    <property type="term" value="F:methylated-DNA-[protein]-cysteine S-methyltransferase activity"/>
    <property type="evidence" value="ECO:0007669"/>
    <property type="project" value="UniProtKB-UniRule"/>
</dbReference>
<comment type="subcellular location">
    <subcellularLocation>
        <location evidence="9">Cytoplasm</location>
    </subcellularLocation>
</comment>
<name>A0A2S0IEN4_9BURK</name>
<evidence type="ECO:0000256" key="5">
    <source>
        <dbReference type="ARBA" id="ARBA00022679"/>
    </source>
</evidence>
<evidence type="ECO:0000256" key="3">
    <source>
        <dbReference type="ARBA" id="ARBA00022490"/>
    </source>
</evidence>
<dbReference type="PANTHER" id="PTHR10815">
    <property type="entry name" value="METHYLATED-DNA--PROTEIN-CYSTEINE METHYLTRANSFERASE"/>
    <property type="match status" value="1"/>
</dbReference>
<dbReference type="EC" id="2.1.1.63" evidence="9"/>
<evidence type="ECO:0000256" key="9">
    <source>
        <dbReference type="HAMAP-Rule" id="MF_00772"/>
    </source>
</evidence>
<comment type="similarity">
    <text evidence="2 9">Belongs to the MGMT family.</text>
</comment>
<dbReference type="Gene3D" id="3.30.160.70">
    <property type="entry name" value="Methylated DNA-protein cysteine methyltransferase domain"/>
    <property type="match status" value="1"/>
</dbReference>
<keyword evidence="5 9" id="KW-0808">Transferase</keyword>
<evidence type="ECO:0000313" key="12">
    <source>
        <dbReference type="EMBL" id="AVJ30503.1"/>
    </source>
</evidence>
<keyword evidence="7 9" id="KW-0234">DNA repair</keyword>
<dbReference type="GO" id="GO:0032259">
    <property type="term" value="P:methylation"/>
    <property type="evidence" value="ECO:0007669"/>
    <property type="project" value="UniProtKB-KW"/>
</dbReference>
<feature type="domain" description="Methylated-DNA-[protein]-cysteine S-methyltransferase DNA binding" evidence="10">
    <location>
        <begin position="94"/>
        <end position="172"/>
    </location>
</feature>
<feature type="domain" description="Methylguanine DNA methyltransferase ribonuclease-like" evidence="11">
    <location>
        <begin position="20"/>
        <end position="89"/>
    </location>
</feature>
<dbReference type="CDD" id="cd06445">
    <property type="entry name" value="ATase"/>
    <property type="match status" value="1"/>
</dbReference>
<dbReference type="Pfam" id="PF01035">
    <property type="entry name" value="DNA_binding_1"/>
    <property type="match status" value="1"/>
</dbReference>
<dbReference type="AlphaFoldDB" id="A0A2S0IEN4"/>
<organism evidence="12 13">
    <name type="scientific">Achromobacter spanius</name>
    <dbReference type="NCBI Taxonomy" id="217203"/>
    <lineage>
        <taxon>Bacteria</taxon>
        <taxon>Pseudomonadati</taxon>
        <taxon>Pseudomonadota</taxon>
        <taxon>Betaproteobacteria</taxon>
        <taxon>Burkholderiales</taxon>
        <taxon>Alcaligenaceae</taxon>
        <taxon>Achromobacter</taxon>
    </lineage>
</organism>
<evidence type="ECO:0000256" key="6">
    <source>
        <dbReference type="ARBA" id="ARBA00022763"/>
    </source>
</evidence>
<dbReference type="GO" id="GO:0005737">
    <property type="term" value="C:cytoplasm"/>
    <property type="evidence" value="ECO:0007669"/>
    <property type="project" value="UniProtKB-SubCell"/>
</dbReference>
<evidence type="ECO:0000256" key="7">
    <source>
        <dbReference type="ARBA" id="ARBA00023204"/>
    </source>
</evidence>
<dbReference type="Proteomes" id="UP000239477">
    <property type="component" value="Chromosome"/>
</dbReference>
<comment type="function">
    <text evidence="9">Involved in the cellular defense against the biological effects of O6-methylguanine (O6-MeG) and O4-methylthymine (O4-MeT) in DNA. Repairs the methylated nucleobase in DNA by stoichiometrically transferring the methyl group to a cysteine residue in the enzyme. This is a suicide reaction: the enzyme is irreversibly inactivated.</text>
</comment>
<evidence type="ECO:0000259" key="11">
    <source>
        <dbReference type="Pfam" id="PF02870"/>
    </source>
</evidence>
<dbReference type="SUPFAM" id="SSF53155">
    <property type="entry name" value="Methylated DNA-protein cysteine methyltransferase domain"/>
    <property type="match status" value="1"/>
</dbReference>
<reference evidence="12 13" key="1">
    <citation type="submission" date="2017-09" db="EMBL/GenBank/DDBJ databases">
        <title>Genomic, metabolic, and phenotypic characteristics of bacterial isolates from the natural microbiome of the model nematode Caenorhabditis elegans.</title>
        <authorList>
            <person name="Zimmermann J."/>
            <person name="Obeng N."/>
            <person name="Yang W."/>
            <person name="Obeng O."/>
            <person name="Kissoyan K."/>
            <person name="Pees B."/>
            <person name="Dirksen P."/>
            <person name="Hoppner M."/>
            <person name="Franke A."/>
            <person name="Rosenstiel P."/>
            <person name="Leippe M."/>
            <person name="Dierking K."/>
            <person name="Kaleta C."/>
            <person name="Schulenburg H."/>
        </authorList>
    </citation>
    <scope>NUCLEOTIDE SEQUENCE [LARGE SCALE GENOMIC DNA]</scope>
    <source>
        <strain evidence="12 13">MYb73</strain>
    </source>
</reference>
<sequence length="194" mass="21319">MVYSTVVSNKPADPQERLTYRDMPTPLGDLRLVASPKGLRGAWFTDQALLPPPDGWTLTDSDPFLEQARRELDEWFAGERRVFDVTLDPVGTTFQHEVWHALCALEFGTLTSYGELARTVNRPKGAQAVGGAVGRNPISIIIPCHRVIGADTSLTGFGGGLPRKQALLAHEGNRYVSRSAHARRVCDGQAELPW</sequence>
<keyword evidence="3 9" id="KW-0963">Cytoplasm</keyword>
<dbReference type="OrthoDB" id="9802228at2"/>
<dbReference type="InterPro" id="IPR014048">
    <property type="entry name" value="MethylDNA_cys_MeTrfase_DNA-bd"/>
</dbReference>
<keyword evidence="6 9" id="KW-0227">DNA damage</keyword>
<evidence type="ECO:0000256" key="1">
    <source>
        <dbReference type="ARBA" id="ARBA00001286"/>
    </source>
</evidence>
<dbReference type="EMBL" id="CP023270">
    <property type="protein sequence ID" value="AVJ30503.1"/>
    <property type="molecule type" value="Genomic_DNA"/>
</dbReference>
<evidence type="ECO:0000313" key="13">
    <source>
        <dbReference type="Proteomes" id="UP000239477"/>
    </source>
</evidence>
<dbReference type="InterPro" id="IPR036631">
    <property type="entry name" value="MGMT_N_sf"/>
</dbReference>
<feature type="active site" description="Nucleophile; methyl group acceptor" evidence="9">
    <location>
        <position position="144"/>
    </location>
</feature>
<comment type="catalytic activity">
    <reaction evidence="8 9">
        <text>a 6-O-methyl-2'-deoxyguanosine in DNA + L-cysteinyl-[protein] = S-methyl-L-cysteinyl-[protein] + a 2'-deoxyguanosine in DNA</text>
        <dbReference type="Rhea" id="RHEA:24000"/>
        <dbReference type="Rhea" id="RHEA-COMP:10131"/>
        <dbReference type="Rhea" id="RHEA-COMP:10132"/>
        <dbReference type="Rhea" id="RHEA-COMP:11367"/>
        <dbReference type="Rhea" id="RHEA-COMP:11368"/>
        <dbReference type="ChEBI" id="CHEBI:29950"/>
        <dbReference type="ChEBI" id="CHEBI:82612"/>
        <dbReference type="ChEBI" id="CHEBI:85445"/>
        <dbReference type="ChEBI" id="CHEBI:85448"/>
        <dbReference type="EC" id="2.1.1.63"/>
    </reaction>
</comment>
<proteinExistence type="inferred from homology"/>
<keyword evidence="4 9" id="KW-0489">Methyltransferase</keyword>
<dbReference type="InterPro" id="IPR008332">
    <property type="entry name" value="MethylG_MeTrfase_N"/>
</dbReference>
<dbReference type="HAMAP" id="MF_00772">
    <property type="entry name" value="OGT"/>
    <property type="match status" value="1"/>
</dbReference>
<dbReference type="InterPro" id="IPR036217">
    <property type="entry name" value="MethylDNA_cys_MeTrfase_DNAb"/>
</dbReference>
<dbReference type="RefSeq" id="WP_105241096.1">
    <property type="nucleotide sequence ID" value="NZ_CP023270.1"/>
</dbReference>
<dbReference type="SUPFAM" id="SSF46767">
    <property type="entry name" value="Methylated DNA-protein cysteine methyltransferase, C-terminal domain"/>
    <property type="match status" value="1"/>
</dbReference>
<accession>A0A2S0IEN4</accession>
<evidence type="ECO:0000256" key="4">
    <source>
        <dbReference type="ARBA" id="ARBA00022603"/>
    </source>
</evidence>
<evidence type="ECO:0000259" key="10">
    <source>
        <dbReference type="Pfam" id="PF01035"/>
    </source>
</evidence>
<evidence type="ECO:0000256" key="2">
    <source>
        <dbReference type="ARBA" id="ARBA00008711"/>
    </source>
</evidence>
<dbReference type="InterPro" id="IPR001497">
    <property type="entry name" value="MethylDNA_cys_MeTrfase_AS"/>
</dbReference>
<protein>
    <recommendedName>
        <fullName evidence="9">Methylated-DNA--protein-cysteine methyltransferase</fullName>
        <ecNumber evidence="9">2.1.1.63</ecNumber>
    </recommendedName>
    <alternativeName>
        <fullName evidence="9">6-O-methylguanine-DNA methyltransferase</fullName>
        <shortName evidence="9">MGMT</shortName>
    </alternativeName>
    <alternativeName>
        <fullName evidence="9">O-6-methylguanine-DNA-alkyltransferase</fullName>
    </alternativeName>
</protein>
<dbReference type="NCBIfam" id="TIGR00589">
    <property type="entry name" value="ogt"/>
    <property type="match status" value="1"/>
</dbReference>
<comment type="catalytic activity">
    <reaction evidence="1 9">
        <text>a 4-O-methyl-thymidine in DNA + L-cysteinyl-[protein] = a thymidine in DNA + S-methyl-L-cysteinyl-[protein]</text>
        <dbReference type="Rhea" id="RHEA:53428"/>
        <dbReference type="Rhea" id="RHEA-COMP:10131"/>
        <dbReference type="Rhea" id="RHEA-COMP:10132"/>
        <dbReference type="Rhea" id="RHEA-COMP:13555"/>
        <dbReference type="Rhea" id="RHEA-COMP:13556"/>
        <dbReference type="ChEBI" id="CHEBI:29950"/>
        <dbReference type="ChEBI" id="CHEBI:82612"/>
        <dbReference type="ChEBI" id="CHEBI:137386"/>
        <dbReference type="ChEBI" id="CHEBI:137387"/>
        <dbReference type="EC" id="2.1.1.63"/>
    </reaction>
</comment>
<keyword evidence="13" id="KW-1185">Reference proteome</keyword>
<dbReference type="InterPro" id="IPR036388">
    <property type="entry name" value="WH-like_DNA-bd_sf"/>
</dbReference>
<gene>
    <name evidence="12" type="ORF">CLM73_27240</name>
</gene>
<dbReference type="InterPro" id="IPR023546">
    <property type="entry name" value="MGMT"/>
</dbReference>
<dbReference type="Pfam" id="PF02870">
    <property type="entry name" value="Methyltransf_1N"/>
    <property type="match status" value="1"/>
</dbReference>